<proteinExistence type="predicted"/>
<feature type="compositionally biased region" description="Pro residues" evidence="1">
    <location>
        <begin position="1"/>
        <end position="34"/>
    </location>
</feature>
<reference evidence="2 3" key="1">
    <citation type="submission" date="2020-12" db="EMBL/GenBank/DDBJ databases">
        <title>Complete genome sequence of Mycobacterium heckeshornense JCM 15655T, closely related to a pathogenic non-tuberculous mycobacterial species Mycobacterium xenopi.</title>
        <authorList>
            <person name="Yoshida M."/>
            <person name="Fukano H."/>
            <person name="Asakura T."/>
            <person name="Suzuki M."/>
            <person name="Hoshino Y."/>
        </authorList>
    </citation>
    <scope>NUCLEOTIDE SEQUENCE [LARGE SCALE GENOMIC DNA]</scope>
    <source>
        <strain evidence="2 3">JCM 15655</strain>
    </source>
</reference>
<dbReference type="Proteomes" id="UP000595446">
    <property type="component" value="Chromosome"/>
</dbReference>
<evidence type="ECO:0000313" key="2">
    <source>
        <dbReference type="EMBL" id="BCO35761.1"/>
    </source>
</evidence>
<gene>
    <name evidence="2" type="ORF">MHEC_21940</name>
</gene>
<name>A0A2G8BCY5_9MYCO</name>
<protein>
    <submittedName>
        <fullName evidence="2">Uncharacterized protein</fullName>
    </submittedName>
</protein>
<feature type="compositionally biased region" description="Basic and acidic residues" evidence="1">
    <location>
        <begin position="44"/>
        <end position="70"/>
    </location>
</feature>
<feature type="region of interest" description="Disordered" evidence="1">
    <location>
        <begin position="1"/>
        <end position="70"/>
    </location>
</feature>
<dbReference type="RefSeq" id="WP_071700379.1">
    <property type="nucleotide sequence ID" value="NZ_AP024237.1"/>
</dbReference>
<accession>A0A2G8BCY5</accession>
<sequence>MRYNPPPNWPKPPEGWVPPPDWSPDPSWPPPPPGWKLWVDDAPASEKKRSVLHRVERSSDDSEYFGDDRAWSADSGQASLRDMGAAPAVVAPQPTEVAPEDLSAHHLGQRVTIKWDSEHRYDIGTIEAVSADSAAIRVKLAGFDAPISFPREAPRRGPAGPRLYVWI</sequence>
<dbReference type="AlphaFoldDB" id="A0A2G8BCY5"/>
<evidence type="ECO:0000256" key="1">
    <source>
        <dbReference type="SAM" id="MobiDB-lite"/>
    </source>
</evidence>
<dbReference type="EMBL" id="AP024237">
    <property type="protein sequence ID" value="BCO35761.1"/>
    <property type="molecule type" value="Genomic_DNA"/>
</dbReference>
<evidence type="ECO:0000313" key="3">
    <source>
        <dbReference type="Proteomes" id="UP000595446"/>
    </source>
</evidence>
<organism evidence="2 3">
    <name type="scientific">Mycobacterium heckeshornense</name>
    <dbReference type="NCBI Taxonomy" id="110505"/>
    <lineage>
        <taxon>Bacteria</taxon>
        <taxon>Bacillati</taxon>
        <taxon>Actinomycetota</taxon>
        <taxon>Actinomycetes</taxon>
        <taxon>Mycobacteriales</taxon>
        <taxon>Mycobacteriaceae</taxon>
        <taxon>Mycobacterium</taxon>
    </lineage>
</organism>
<keyword evidence="3" id="KW-1185">Reference proteome</keyword>